<dbReference type="Proteomes" id="UP001148313">
    <property type="component" value="Unassembled WGS sequence"/>
</dbReference>
<feature type="transmembrane region" description="Helical" evidence="8">
    <location>
        <begin position="202"/>
        <end position="235"/>
    </location>
</feature>
<dbReference type="Gene3D" id="1.10.3720.10">
    <property type="entry name" value="MetI-like"/>
    <property type="match status" value="1"/>
</dbReference>
<evidence type="ECO:0000256" key="2">
    <source>
        <dbReference type="ARBA" id="ARBA00007069"/>
    </source>
</evidence>
<keyword evidence="7 8" id="KW-0472">Membrane</keyword>
<keyword evidence="6 8" id="KW-1133">Transmembrane helix</keyword>
<comment type="caution">
    <text evidence="10">The sequence shown here is derived from an EMBL/GenBank/DDBJ whole genome shotgun (WGS) entry which is preliminary data.</text>
</comment>
<dbReference type="RefSeq" id="WP_271091676.1">
    <property type="nucleotide sequence ID" value="NZ_JAPJZH010000016.1"/>
</dbReference>
<comment type="subcellular location">
    <subcellularLocation>
        <location evidence="1 8">Cell membrane</location>
        <topology evidence="1 8">Multi-pass membrane protein</topology>
    </subcellularLocation>
</comment>
<feature type="transmembrane region" description="Helical" evidence="8">
    <location>
        <begin position="21"/>
        <end position="43"/>
    </location>
</feature>
<feature type="transmembrane region" description="Helical" evidence="8">
    <location>
        <begin position="77"/>
        <end position="98"/>
    </location>
</feature>
<evidence type="ECO:0000256" key="1">
    <source>
        <dbReference type="ARBA" id="ARBA00004651"/>
    </source>
</evidence>
<keyword evidence="4" id="KW-1003">Cell membrane</keyword>
<evidence type="ECO:0000256" key="3">
    <source>
        <dbReference type="ARBA" id="ARBA00022448"/>
    </source>
</evidence>
<dbReference type="Pfam" id="PF00528">
    <property type="entry name" value="BPD_transp_1"/>
    <property type="match status" value="1"/>
</dbReference>
<feature type="transmembrane region" description="Helical" evidence="8">
    <location>
        <begin position="105"/>
        <end position="129"/>
    </location>
</feature>
<dbReference type="PANTHER" id="PTHR42929:SF5">
    <property type="entry name" value="ABC TRANSPORTER PERMEASE PROTEIN"/>
    <property type="match status" value="1"/>
</dbReference>
<evidence type="ECO:0000256" key="7">
    <source>
        <dbReference type="ARBA" id="ARBA00023136"/>
    </source>
</evidence>
<organism evidence="10 11">
    <name type="scientific">Hoeflea poritis</name>
    <dbReference type="NCBI Taxonomy" id="2993659"/>
    <lineage>
        <taxon>Bacteria</taxon>
        <taxon>Pseudomonadati</taxon>
        <taxon>Pseudomonadota</taxon>
        <taxon>Alphaproteobacteria</taxon>
        <taxon>Hyphomicrobiales</taxon>
        <taxon>Rhizobiaceae</taxon>
        <taxon>Hoeflea</taxon>
    </lineage>
</organism>
<proteinExistence type="inferred from homology"/>
<dbReference type="InterPro" id="IPR000515">
    <property type="entry name" value="MetI-like"/>
</dbReference>
<dbReference type="CDD" id="cd06261">
    <property type="entry name" value="TM_PBP2"/>
    <property type="match status" value="1"/>
</dbReference>
<evidence type="ECO:0000259" key="9">
    <source>
        <dbReference type="PROSITE" id="PS50928"/>
    </source>
</evidence>
<keyword evidence="11" id="KW-1185">Reference proteome</keyword>
<evidence type="ECO:0000256" key="4">
    <source>
        <dbReference type="ARBA" id="ARBA00022475"/>
    </source>
</evidence>
<name>A0ABT4VT01_9HYPH</name>
<dbReference type="PANTHER" id="PTHR42929">
    <property type="entry name" value="INNER MEMBRANE ABC TRANSPORTER PERMEASE PROTEIN YDCU-RELATED-RELATED"/>
    <property type="match status" value="1"/>
</dbReference>
<dbReference type="InterPro" id="IPR035906">
    <property type="entry name" value="MetI-like_sf"/>
</dbReference>
<dbReference type="SUPFAM" id="SSF161098">
    <property type="entry name" value="MetI-like"/>
    <property type="match status" value="1"/>
</dbReference>
<feature type="domain" description="ABC transmembrane type-1" evidence="9">
    <location>
        <begin position="73"/>
        <end position="279"/>
    </location>
</feature>
<evidence type="ECO:0000256" key="5">
    <source>
        <dbReference type="ARBA" id="ARBA00022692"/>
    </source>
</evidence>
<accession>A0ABT4VT01</accession>
<keyword evidence="5 8" id="KW-0812">Transmembrane</keyword>
<evidence type="ECO:0000313" key="10">
    <source>
        <dbReference type="EMBL" id="MDA4847835.1"/>
    </source>
</evidence>
<evidence type="ECO:0000313" key="11">
    <source>
        <dbReference type="Proteomes" id="UP001148313"/>
    </source>
</evidence>
<evidence type="ECO:0000256" key="8">
    <source>
        <dbReference type="RuleBase" id="RU363032"/>
    </source>
</evidence>
<feature type="transmembrane region" description="Helical" evidence="8">
    <location>
        <begin position="159"/>
        <end position="181"/>
    </location>
</feature>
<reference evidence="10" key="1">
    <citation type="submission" date="2022-11" db="EMBL/GenBank/DDBJ databases">
        <title>Hoeflea poritis sp. nov., isolated from scleractinian coral Porites lutea.</title>
        <authorList>
            <person name="Zhang G."/>
            <person name="Wei Q."/>
            <person name="Cai L."/>
        </authorList>
    </citation>
    <scope>NUCLEOTIDE SEQUENCE</scope>
    <source>
        <strain evidence="10">E7-10</strain>
    </source>
</reference>
<evidence type="ECO:0000256" key="6">
    <source>
        <dbReference type="ARBA" id="ARBA00022989"/>
    </source>
</evidence>
<keyword evidence="3 8" id="KW-0813">Transport</keyword>
<feature type="transmembrane region" description="Helical" evidence="8">
    <location>
        <begin position="255"/>
        <end position="279"/>
    </location>
</feature>
<dbReference type="EMBL" id="JAPJZH010000016">
    <property type="protein sequence ID" value="MDA4847835.1"/>
    <property type="molecule type" value="Genomic_DNA"/>
</dbReference>
<protein>
    <submittedName>
        <fullName evidence="10">ABC transporter permease</fullName>
    </submittedName>
</protein>
<dbReference type="PROSITE" id="PS50928">
    <property type="entry name" value="ABC_TM1"/>
    <property type="match status" value="1"/>
</dbReference>
<comment type="similarity">
    <text evidence="2">Belongs to the binding-protein-dependent transport system permease family. CysTW subfamily.</text>
</comment>
<sequence>MSIKEPHNAGRSDSRILYGAGMSWSLILPWLGLLVVGFAYPVFKLLSGSFFDDGFTLVHYQRAVTEPLYTAVLLRTLRIALIVTVCALLVGYPIAYAISKLVRPWSMVVAACVLIPFWTSILVRSYAWIVLLQRKGLINTLLIDLGVTSEPLRLLYTEFAVILAMTHVLLPFLILPVYGALKTIPADLPMAAYNLGATPIKVFWKVVFPLSLPGVFAGCLITFILALGFYITPALVGGPNSLMMATLIGQQTTQVLNWPFAGALATILLITTVVLAVMFRTLLAKNRGFSSGI</sequence>
<gene>
    <name evidence="10" type="ORF">OOZ53_20920</name>
</gene>